<organism evidence="14">
    <name type="scientific">Sesamum calycinum</name>
    <dbReference type="NCBI Taxonomy" id="2727403"/>
    <lineage>
        <taxon>Eukaryota</taxon>
        <taxon>Viridiplantae</taxon>
        <taxon>Streptophyta</taxon>
        <taxon>Embryophyta</taxon>
        <taxon>Tracheophyta</taxon>
        <taxon>Spermatophyta</taxon>
        <taxon>Magnoliopsida</taxon>
        <taxon>eudicotyledons</taxon>
        <taxon>Gunneridae</taxon>
        <taxon>Pentapetalae</taxon>
        <taxon>asterids</taxon>
        <taxon>lamiids</taxon>
        <taxon>Lamiales</taxon>
        <taxon>Pedaliaceae</taxon>
        <taxon>Sesamum</taxon>
    </lineage>
</organism>
<evidence type="ECO:0000256" key="2">
    <source>
        <dbReference type="ARBA" id="ARBA00022448"/>
    </source>
</evidence>
<dbReference type="PANTHER" id="PTHR12266:SF0">
    <property type="entry name" value="MITOCHONDRIAL SODIUM_CALCIUM EXCHANGER PROTEIN"/>
    <property type="match status" value="1"/>
</dbReference>
<keyword evidence="3" id="KW-0050">Antiport</keyword>
<keyword evidence="9 12" id="KW-0472">Membrane</keyword>
<keyword evidence="2" id="KW-0813">Transport</keyword>
<dbReference type="GO" id="GO:0008324">
    <property type="term" value="F:monoatomic cation transmembrane transporter activity"/>
    <property type="evidence" value="ECO:0007669"/>
    <property type="project" value="TreeGrafter"/>
</dbReference>
<reference evidence="14" key="2">
    <citation type="journal article" date="2024" name="Plant">
        <title>Genomic evolution and insights into agronomic trait innovations of Sesamum species.</title>
        <authorList>
            <person name="Miao H."/>
            <person name="Wang L."/>
            <person name="Qu L."/>
            <person name="Liu H."/>
            <person name="Sun Y."/>
            <person name="Le M."/>
            <person name="Wang Q."/>
            <person name="Wei S."/>
            <person name="Zheng Y."/>
            <person name="Lin W."/>
            <person name="Duan Y."/>
            <person name="Cao H."/>
            <person name="Xiong S."/>
            <person name="Wang X."/>
            <person name="Wei L."/>
            <person name="Li C."/>
            <person name="Ma Q."/>
            <person name="Ju M."/>
            <person name="Zhao R."/>
            <person name="Li G."/>
            <person name="Mu C."/>
            <person name="Tian Q."/>
            <person name="Mei H."/>
            <person name="Zhang T."/>
            <person name="Gao T."/>
            <person name="Zhang H."/>
        </authorList>
    </citation>
    <scope>NUCLEOTIDE SEQUENCE</scope>
    <source>
        <strain evidence="14">KEN8</strain>
    </source>
</reference>
<evidence type="ECO:0000256" key="5">
    <source>
        <dbReference type="ARBA" id="ARBA00022692"/>
    </source>
</evidence>
<proteinExistence type="inferred from homology"/>
<comment type="subcellular location">
    <subcellularLocation>
        <location evidence="1">Membrane</location>
        <topology evidence="1">Multi-pass membrane protein</topology>
    </subcellularLocation>
</comment>
<dbReference type="GO" id="GO:0016020">
    <property type="term" value="C:membrane"/>
    <property type="evidence" value="ECO:0007669"/>
    <property type="project" value="UniProtKB-SubCell"/>
</dbReference>
<gene>
    <name evidence="14" type="ORF">Scaly_2734500</name>
</gene>
<keyword evidence="4" id="KW-0633">Potassium transport</keyword>
<evidence type="ECO:0000256" key="11">
    <source>
        <dbReference type="ARBA" id="ARBA00038187"/>
    </source>
</evidence>
<reference evidence="14" key="1">
    <citation type="submission" date="2020-06" db="EMBL/GenBank/DDBJ databases">
        <authorList>
            <person name="Li T."/>
            <person name="Hu X."/>
            <person name="Zhang T."/>
            <person name="Song X."/>
            <person name="Zhang H."/>
            <person name="Dai N."/>
            <person name="Sheng W."/>
            <person name="Hou X."/>
            <person name="Wei L."/>
        </authorList>
    </citation>
    <scope>NUCLEOTIDE SEQUENCE</scope>
    <source>
        <strain evidence="14">KEN8</strain>
        <tissue evidence="14">Leaf</tissue>
    </source>
</reference>
<keyword evidence="7 12" id="KW-1133">Transmembrane helix</keyword>
<comment type="caution">
    <text evidence="14">The sequence shown here is derived from an EMBL/GenBank/DDBJ whole genome shotgun (WGS) entry which is preliminary data.</text>
</comment>
<keyword evidence="10" id="KW-0739">Sodium transport</keyword>
<name>A0AAW2J1Y7_9LAMI</name>
<evidence type="ECO:0000256" key="9">
    <source>
        <dbReference type="ARBA" id="ARBA00023136"/>
    </source>
</evidence>
<evidence type="ECO:0000256" key="8">
    <source>
        <dbReference type="ARBA" id="ARBA00023053"/>
    </source>
</evidence>
<dbReference type="PANTHER" id="PTHR12266">
    <property type="entry name" value="NA+/CA2+ K+ INDEPENDENT EXCHANGER"/>
    <property type="match status" value="1"/>
</dbReference>
<feature type="transmembrane region" description="Helical" evidence="12">
    <location>
        <begin position="89"/>
        <end position="110"/>
    </location>
</feature>
<keyword evidence="5 12" id="KW-0812">Transmembrane</keyword>
<evidence type="ECO:0000256" key="12">
    <source>
        <dbReference type="SAM" id="Phobius"/>
    </source>
</evidence>
<protein>
    <submittedName>
        <fullName evidence="14">Cation/calcium exchanger 3</fullName>
    </submittedName>
</protein>
<evidence type="ECO:0000256" key="4">
    <source>
        <dbReference type="ARBA" id="ARBA00022538"/>
    </source>
</evidence>
<keyword evidence="10" id="KW-0406">Ion transport</keyword>
<dbReference type="AlphaFoldDB" id="A0AAW2J1Y7"/>
<dbReference type="Pfam" id="PF01699">
    <property type="entry name" value="Na_Ca_ex"/>
    <property type="match status" value="1"/>
</dbReference>
<evidence type="ECO:0000256" key="3">
    <source>
        <dbReference type="ARBA" id="ARBA00022449"/>
    </source>
</evidence>
<evidence type="ECO:0000256" key="7">
    <source>
        <dbReference type="ARBA" id="ARBA00022989"/>
    </source>
</evidence>
<dbReference type="GO" id="GO:0006814">
    <property type="term" value="P:sodium ion transport"/>
    <property type="evidence" value="ECO:0007669"/>
    <property type="project" value="UniProtKB-KW"/>
</dbReference>
<dbReference type="InterPro" id="IPR004837">
    <property type="entry name" value="NaCa_Exmemb"/>
</dbReference>
<feature type="domain" description="Sodium/calcium exchanger membrane region" evidence="13">
    <location>
        <begin position="2"/>
        <end position="104"/>
    </location>
</feature>
<dbReference type="GO" id="GO:0015297">
    <property type="term" value="F:antiporter activity"/>
    <property type="evidence" value="ECO:0007669"/>
    <property type="project" value="UniProtKB-KW"/>
</dbReference>
<dbReference type="InterPro" id="IPR044880">
    <property type="entry name" value="NCX_ion-bd_dom_sf"/>
</dbReference>
<evidence type="ECO:0000313" key="14">
    <source>
        <dbReference type="EMBL" id="KAL0288274.1"/>
    </source>
</evidence>
<dbReference type="Gene3D" id="1.20.1420.30">
    <property type="entry name" value="NCX, central ion-binding region"/>
    <property type="match status" value="1"/>
</dbReference>
<evidence type="ECO:0000256" key="1">
    <source>
        <dbReference type="ARBA" id="ARBA00004141"/>
    </source>
</evidence>
<keyword evidence="8" id="KW-0915">Sodium</keyword>
<sequence length="119" mass="12513">MGDLMSNVAIALNGGHGVQIAMSGCYAGPMFNTLVGLGVSLLLGAWSHKPASYIVPRDVSLYSTLGFLILGLLWSLVVLPRNDMRPSKLLGVGLMAIYFGFLTVRASIAMGDGSLHDSS</sequence>
<evidence type="ECO:0000256" key="10">
    <source>
        <dbReference type="ARBA" id="ARBA00023201"/>
    </source>
</evidence>
<dbReference type="InterPro" id="IPR051359">
    <property type="entry name" value="CaCA_antiporter"/>
</dbReference>
<feature type="transmembrane region" description="Helical" evidence="12">
    <location>
        <begin position="26"/>
        <end position="47"/>
    </location>
</feature>
<accession>A0AAW2J1Y7</accession>
<evidence type="ECO:0000259" key="13">
    <source>
        <dbReference type="Pfam" id="PF01699"/>
    </source>
</evidence>
<comment type="similarity">
    <text evidence="11">Belongs to the Ca(2+):cation antiporter (CaCA) (TC 2.A.19) family. Cation/calcium exchanger (CCX) subfamily.</text>
</comment>
<dbReference type="GO" id="GO:0006813">
    <property type="term" value="P:potassium ion transport"/>
    <property type="evidence" value="ECO:0007669"/>
    <property type="project" value="UniProtKB-KW"/>
</dbReference>
<feature type="transmembrane region" description="Helical" evidence="12">
    <location>
        <begin position="59"/>
        <end position="77"/>
    </location>
</feature>
<keyword evidence="6" id="KW-0630">Potassium</keyword>
<evidence type="ECO:0000256" key="6">
    <source>
        <dbReference type="ARBA" id="ARBA00022958"/>
    </source>
</evidence>
<dbReference type="EMBL" id="JACGWM010001755">
    <property type="protein sequence ID" value="KAL0288274.1"/>
    <property type="molecule type" value="Genomic_DNA"/>
</dbReference>